<evidence type="ECO:0000313" key="1">
    <source>
        <dbReference type="EMBL" id="MBO3741213.1"/>
    </source>
</evidence>
<dbReference type="EMBL" id="JAGFNS010000019">
    <property type="protein sequence ID" value="MBO3741213.1"/>
    <property type="molecule type" value="Genomic_DNA"/>
</dbReference>
<dbReference type="RefSeq" id="WP_208470359.1">
    <property type="nucleotide sequence ID" value="NZ_JAGFNS010000019.1"/>
</dbReference>
<sequence length="289" mass="30111">MNRIPDGAAAATNPERETVETLQWRGDPRWVHLGPHLASPRRATFTPEVLAAVRARLAQHVRLIDVVASWGPRAADAVPDLIALLPETGSIAAGALARIGHAGPEMMPYLWGIADDGDIDAAAAIRRLTGNPGLLLAALDGAFGSVGQQGLRGLIPPRPPYPVRPPLLDAGADLMPAVPAARACLTGEPMHGPDRRAQILAAVVTVAATGDSTTALPTLRALLSAVSPDDVVDVAELLADLLGPDAELIARLDELINGGRLLSTGTAADIAGADDAIRRRLRDIRQGLT</sequence>
<evidence type="ECO:0000313" key="2">
    <source>
        <dbReference type="Proteomes" id="UP000679690"/>
    </source>
</evidence>
<organism evidence="1 2">
    <name type="scientific">Actinoplanes flavus</name>
    <dbReference type="NCBI Taxonomy" id="2820290"/>
    <lineage>
        <taxon>Bacteria</taxon>
        <taxon>Bacillati</taxon>
        <taxon>Actinomycetota</taxon>
        <taxon>Actinomycetes</taxon>
        <taxon>Micromonosporales</taxon>
        <taxon>Micromonosporaceae</taxon>
        <taxon>Actinoplanes</taxon>
    </lineage>
</organism>
<protein>
    <recommendedName>
        <fullName evidence="3">HEAT repeat domain-containing protein</fullName>
    </recommendedName>
</protein>
<evidence type="ECO:0008006" key="3">
    <source>
        <dbReference type="Google" id="ProtNLM"/>
    </source>
</evidence>
<gene>
    <name evidence="1" type="ORF">J5X75_27255</name>
</gene>
<name>A0ABS3URZ5_9ACTN</name>
<reference evidence="1 2" key="1">
    <citation type="submission" date="2021-03" db="EMBL/GenBank/DDBJ databases">
        <title>Actinoplanes flavus sp. nov., a novel actinomycete isolated from Coconut Palm rhizosphere soil.</title>
        <authorList>
            <person name="Luo X."/>
        </authorList>
    </citation>
    <scope>NUCLEOTIDE SEQUENCE [LARGE SCALE GENOMIC DNA]</scope>
    <source>
        <strain evidence="1 2">NEAU-H7</strain>
    </source>
</reference>
<comment type="caution">
    <text evidence="1">The sequence shown here is derived from an EMBL/GenBank/DDBJ whole genome shotgun (WGS) entry which is preliminary data.</text>
</comment>
<dbReference type="Proteomes" id="UP000679690">
    <property type="component" value="Unassembled WGS sequence"/>
</dbReference>
<keyword evidence="2" id="KW-1185">Reference proteome</keyword>
<proteinExistence type="predicted"/>
<accession>A0ABS3URZ5</accession>